<sequence>MGSVTVLVEHLTNSVTAVVCVVAESLRQSIHAVSIFWFPIPALLFSPSLPPPSFSIARPTAVFSSPTPVQSPRTSSCCYSPTRPRRSLRTKVCPLLRAASPVRPALPSAPPLSPARCLPASPPAHPTPHPRPSAVPPAHSAATTFNQQDAPGAS</sequence>
<keyword evidence="3" id="KW-1185">Reference proteome</keyword>
<feature type="compositionally biased region" description="Pro residues" evidence="1">
    <location>
        <begin position="120"/>
        <end position="135"/>
    </location>
</feature>
<protein>
    <submittedName>
        <fullName evidence="2">Uncharacterized protein</fullName>
    </submittedName>
</protein>
<dbReference type="AlphaFoldDB" id="A0A9P5X6D0"/>
<comment type="caution">
    <text evidence="2">The sequence shown here is derived from an EMBL/GenBank/DDBJ whole genome shotgun (WGS) entry which is preliminary data.</text>
</comment>
<evidence type="ECO:0000256" key="1">
    <source>
        <dbReference type="SAM" id="MobiDB-lite"/>
    </source>
</evidence>
<evidence type="ECO:0000313" key="3">
    <source>
        <dbReference type="Proteomes" id="UP000807342"/>
    </source>
</evidence>
<evidence type="ECO:0000313" key="2">
    <source>
        <dbReference type="EMBL" id="KAF9444192.1"/>
    </source>
</evidence>
<accession>A0A9P5X6D0</accession>
<feature type="region of interest" description="Disordered" evidence="1">
    <location>
        <begin position="102"/>
        <end position="154"/>
    </location>
</feature>
<gene>
    <name evidence="2" type="ORF">P691DRAFT_357446</name>
</gene>
<organism evidence="2 3">
    <name type="scientific">Macrolepiota fuliginosa MF-IS2</name>
    <dbReference type="NCBI Taxonomy" id="1400762"/>
    <lineage>
        <taxon>Eukaryota</taxon>
        <taxon>Fungi</taxon>
        <taxon>Dikarya</taxon>
        <taxon>Basidiomycota</taxon>
        <taxon>Agaricomycotina</taxon>
        <taxon>Agaricomycetes</taxon>
        <taxon>Agaricomycetidae</taxon>
        <taxon>Agaricales</taxon>
        <taxon>Agaricineae</taxon>
        <taxon>Agaricaceae</taxon>
        <taxon>Macrolepiota</taxon>
    </lineage>
</organism>
<feature type="region of interest" description="Disordered" evidence="1">
    <location>
        <begin position="63"/>
        <end position="84"/>
    </location>
</feature>
<reference evidence="2" key="1">
    <citation type="submission" date="2020-11" db="EMBL/GenBank/DDBJ databases">
        <authorList>
            <consortium name="DOE Joint Genome Institute"/>
            <person name="Ahrendt S."/>
            <person name="Riley R."/>
            <person name="Andreopoulos W."/>
            <person name="Labutti K."/>
            <person name="Pangilinan J."/>
            <person name="Ruiz-Duenas F.J."/>
            <person name="Barrasa J.M."/>
            <person name="Sanchez-Garcia M."/>
            <person name="Camarero S."/>
            <person name="Miyauchi S."/>
            <person name="Serrano A."/>
            <person name="Linde D."/>
            <person name="Babiker R."/>
            <person name="Drula E."/>
            <person name="Ayuso-Fernandez I."/>
            <person name="Pacheco R."/>
            <person name="Padilla G."/>
            <person name="Ferreira P."/>
            <person name="Barriuso J."/>
            <person name="Kellner H."/>
            <person name="Castanera R."/>
            <person name="Alfaro M."/>
            <person name="Ramirez L."/>
            <person name="Pisabarro A.G."/>
            <person name="Kuo A."/>
            <person name="Tritt A."/>
            <person name="Lipzen A."/>
            <person name="He G."/>
            <person name="Yan M."/>
            <person name="Ng V."/>
            <person name="Cullen D."/>
            <person name="Martin F."/>
            <person name="Rosso M.-N."/>
            <person name="Henrissat B."/>
            <person name="Hibbett D."/>
            <person name="Martinez A.T."/>
            <person name="Grigoriev I.V."/>
        </authorList>
    </citation>
    <scope>NUCLEOTIDE SEQUENCE</scope>
    <source>
        <strain evidence="2">MF-IS2</strain>
    </source>
</reference>
<proteinExistence type="predicted"/>
<dbReference type="Proteomes" id="UP000807342">
    <property type="component" value="Unassembled WGS sequence"/>
</dbReference>
<feature type="compositionally biased region" description="Polar residues" evidence="1">
    <location>
        <begin position="141"/>
        <end position="154"/>
    </location>
</feature>
<name>A0A9P5X6D0_9AGAR</name>
<dbReference type="EMBL" id="MU151395">
    <property type="protein sequence ID" value="KAF9444192.1"/>
    <property type="molecule type" value="Genomic_DNA"/>
</dbReference>
<feature type="compositionally biased region" description="Polar residues" evidence="1">
    <location>
        <begin position="63"/>
        <end position="79"/>
    </location>
</feature>